<proteinExistence type="predicted"/>
<dbReference type="PANTHER" id="PTHR39158">
    <property type="entry name" value="OS08G0560600 PROTEIN"/>
    <property type="match status" value="1"/>
</dbReference>
<dbReference type="STRING" id="229919.GCA_001050195_03369"/>
<dbReference type="Proteomes" id="UP000264141">
    <property type="component" value="Unassembled WGS sequence"/>
</dbReference>
<dbReference type="PANTHER" id="PTHR39158:SF1">
    <property type="entry name" value="DNAJ HOMOLOG SUBFAMILY C MEMBER 28"/>
    <property type="match status" value="1"/>
</dbReference>
<dbReference type="InterPro" id="IPR018961">
    <property type="entry name" value="DnaJ_homolog_subfam-C_membr-28"/>
</dbReference>
<accession>A0A3D1JH17</accession>
<gene>
    <name evidence="3" type="ORF">DEQ80_08080</name>
</gene>
<evidence type="ECO:0000313" key="3">
    <source>
        <dbReference type="EMBL" id="HCE17802.1"/>
    </source>
</evidence>
<evidence type="ECO:0000256" key="1">
    <source>
        <dbReference type="SAM" id="MobiDB-lite"/>
    </source>
</evidence>
<evidence type="ECO:0000313" key="4">
    <source>
        <dbReference type="Proteomes" id="UP000264141"/>
    </source>
</evidence>
<sequence>MGDSGGQPGAGAGEVSGAMMDGWGELVERQIREAMERGAFRDLPGKGKPLLLDDWSLVPEEVRLAHHVMKNQGFLPDWIEAGREIDAERARLMGGEQGGARREEISALNRKIFEYNLRVPLPALQKPMLPVDEGGPGGAVGRGRSGTGE</sequence>
<name>A0A3D1JH17_9CHLR</name>
<comment type="caution">
    <text evidence="3">The sequence shown here is derived from an EMBL/GenBank/DDBJ whole genome shotgun (WGS) entry which is preliminary data.</text>
</comment>
<dbReference type="AlphaFoldDB" id="A0A3D1JH17"/>
<dbReference type="EMBL" id="DPBP01000031">
    <property type="protein sequence ID" value="HCE17802.1"/>
    <property type="molecule type" value="Genomic_DNA"/>
</dbReference>
<dbReference type="InterPro" id="IPR052573">
    <property type="entry name" value="DnaJ_C_subfamily_28"/>
</dbReference>
<feature type="domain" description="DnaJ homologue subfamily C member 28 conserved" evidence="2">
    <location>
        <begin position="26"/>
        <end position="92"/>
    </location>
</feature>
<feature type="region of interest" description="Disordered" evidence="1">
    <location>
        <begin position="127"/>
        <end position="149"/>
    </location>
</feature>
<reference evidence="3 4" key="1">
    <citation type="journal article" date="2018" name="Nat. Biotechnol.">
        <title>A standardized bacterial taxonomy based on genome phylogeny substantially revises the tree of life.</title>
        <authorList>
            <person name="Parks D.H."/>
            <person name="Chuvochina M."/>
            <person name="Waite D.W."/>
            <person name="Rinke C."/>
            <person name="Skarshewski A."/>
            <person name="Chaumeil P.A."/>
            <person name="Hugenholtz P."/>
        </authorList>
    </citation>
    <scope>NUCLEOTIDE SEQUENCE [LARGE SCALE GENOMIC DNA]</scope>
    <source>
        <strain evidence="3">UBA8781</strain>
    </source>
</reference>
<feature type="compositionally biased region" description="Gly residues" evidence="1">
    <location>
        <begin position="134"/>
        <end position="149"/>
    </location>
</feature>
<organism evidence="3 4">
    <name type="scientific">Anaerolinea thermolimosa</name>
    <dbReference type="NCBI Taxonomy" id="229919"/>
    <lineage>
        <taxon>Bacteria</taxon>
        <taxon>Bacillati</taxon>
        <taxon>Chloroflexota</taxon>
        <taxon>Anaerolineae</taxon>
        <taxon>Anaerolineales</taxon>
        <taxon>Anaerolineaceae</taxon>
        <taxon>Anaerolinea</taxon>
    </lineage>
</organism>
<evidence type="ECO:0000259" key="2">
    <source>
        <dbReference type="Pfam" id="PF09350"/>
    </source>
</evidence>
<dbReference type="Pfam" id="PF09350">
    <property type="entry name" value="DJC28_CD"/>
    <property type="match status" value="1"/>
</dbReference>
<dbReference type="OrthoDB" id="9798476at2"/>
<protein>
    <submittedName>
        <fullName evidence="3">DUF1992 domain-containing protein</fullName>
    </submittedName>
</protein>